<name>A0AAW1TDR1_9CHLO</name>
<protein>
    <submittedName>
        <fullName evidence="2">Uncharacterized protein</fullName>
    </submittedName>
</protein>
<feature type="region of interest" description="Disordered" evidence="1">
    <location>
        <begin position="182"/>
        <end position="221"/>
    </location>
</feature>
<proteinExistence type="predicted"/>
<feature type="region of interest" description="Disordered" evidence="1">
    <location>
        <begin position="33"/>
        <end position="78"/>
    </location>
</feature>
<feature type="compositionally biased region" description="Polar residues" evidence="1">
    <location>
        <begin position="47"/>
        <end position="64"/>
    </location>
</feature>
<feature type="compositionally biased region" description="Basic and acidic residues" evidence="1">
    <location>
        <begin position="202"/>
        <end position="221"/>
    </location>
</feature>
<feature type="compositionally biased region" description="Polar residues" evidence="1">
    <location>
        <begin position="93"/>
        <end position="107"/>
    </location>
</feature>
<evidence type="ECO:0000313" key="3">
    <source>
        <dbReference type="Proteomes" id="UP001485043"/>
    </source>
</evidence>
<accession>A0AAW1TDR1</accession>
<evidence type="ECO:0000256" key="1">
    <source>
        <dbReference type="SAM" id="MobiDB-lite"/>
    </source>
</evidence>
<keyword evidence="3" id="KW-1185">Reference proteome</keyword>
<dbReference type="AlphaFoldDB" id="A0AAW1TDR1"/>
<dbReference type="EMBL" id="JALJOV010000070">
    <property type="protein sequence ID" value="KAK9867700.1"/>
    <property type="molecule type" value="Genomic_DNA"/>
</dbReference>
<organism evidence="2 3">
    <name type="scientific">Apatococcus fuscideae</name>
    <dbReference type="NCBI Taxonomy" id="2026836"/>
    <lineage>
        <taxon>Eukaryota</taxon>
        <taxon>Viridiplantae</taxon>
        <taxon>Chlorophyta</taxon>
        <taxon>core chlorophytes</taxon>
        <taxon>Trebouxiophyceae</taxon>
        <taxon>Chlorellales</taxon>
        <taxon>Chlorellaceae</taxon>
        <taxon>Apatococcus</taxon>
    </lineage>
</organism>
<sequence>MRREETRPAILGAAQAGNAGMAAIATAPGEALSMSSPFARNGFHGSNGRSKPSSDGSSTYSSIKADSRGASKSCSASTSAKRLSDVLEDCQMKATSQASPHQAQTSEPIGEEDEPVDENNKGILSWIRRFTNLGRRTQSSIEIPRVDEVITESLQADVPRRSYSESELGPRRRVACEYVRPSTERPHGIGSRRSAETSADAAEEHGLSDDEYGRPSLEEKNYQAMMKRRQQAYEQLFTNKEGDNHFLNEELAARSSLFNSGS</sequence>
<evidence type="ECO:0000313" key="2">
    <source>
        <dbReference type="EMBL" id="KAK9867700.1"/>
    </source>
</evidence>
<feature type="region of interest" description="Disordered" evidence="1">
    <location>
        <begin position="91"/>
        <end position="118"/>
    </location>
</feature>
<dbReference type="Proteomes" id="UP001485043">
    <property type="component" value="Unassembled WGS sequence"/>
</dbReference>
<reference evidence="2 3" key="1">
    <citation type="journal article" date="2024" name="Nat. Commun.">
        <title>Phylogenomics reveals the evolutionary origins of lichenization in chlorophyte algae.</title>
        <authorList>
            <person name="Puginier C."/>
            <person name="Libourel C."/>
            <person name="Otte J."/>
            <person name="Skaloud P."/>
            <person name="Haon M."/>
            <person name="Grisel S."/>
            <person name="Petersen M."/>
            <person name="Berrin J.G."/>
            <person name="Delaux P.M."/>
            <person name="Dal Grande F."/>
            <person name="Keller J."/>
        </authorList>
    </citation>
    <scope>NUCLEOTIDE SEQUENCE [LARGE SCALE GENOMIC DNA]</scope>
    <source>
        <strain evidence="2 3">SAG 2523</strain>
    </source>
</reference>
<comment type="caution">
    <text evidence="2">The sequence shown here is derived from an EMBL/GenBank/DDBJ whole genome shotgun (WGS) entry which is preliminary data.</text>
</comment>
<gene>
    <name evidence="2" type="ORF">WJX84_011473</name>
</gene>
<feature type="compositionally biased region" description="Low complexity" evidence="1">
    <location>
        <begin position="68"/>
        <end position="78"/>
    </location>
</feature>